<name>A0A1W6N4U6_9PROT</name>
<dbReference type="SUPFAM" id="SSF53300">
    <property type="entry name" value="vWA-like"/>
    <property type="match status" value="1"/>
</dbReference>
<organism evidence="3 4">
    <name type="scientific">Candidatus Nucleicultrix amoebiphila FS5</name>
    <dbReference type="NCBI Taxonomy" id="1414854"/>
    <lineage>
        <taxon>Bacteria</taxon>
        <taxon>Pseudomonadati</taxon>
        <taxon>Pseudomonadota</taxon>
        <taxon>Alphaproteobacteria</taxon>
        <taxon>Holosporales</taxon>
        <taxon>Candidatus Nucleicultricaceae</taxon>
        <taxon>Candidatus Nucleicultrix</taxon>
    </lineage>
</organism>
<dbReference type="KEGG" id="naf:GQ61_05560"/>
<evidence type="ECO:0000313" key="4">
    <source>
        <dbReference type="Proteomes" id="UP000237351"/>
    </source>
</evidence>
<dbReference type="AlphaFoldDB" id="A0A1W6N4U6"/>
<dbReference type="Pfam" id="PF13400">
    <property type="entry name" value="Tad"/>
    <property type="match status" value="1"/>
</dbReference>
<keyword evidence="1" id="KW-1133">Transmembrane helix</keyword>
<dbReference type="Proteomes" id="UP000237351">
    <property type="component" value="Chromosome"/>
</dbReference>
<sequence length="474" mass="50155">MGREVLKQIWKTKDGAVAIIAAFAIPVVLVFVGMAIDIARVNYVNSKIAYAADAAVVAALRYDQANAVANATKVFNANFPANFLGANVIPQVTVASDFSEATVKASGQVKGYFSSFVGITNLSVGASATSRRGSSGLELAMVLDVTGSMDWSGKLPALKQAATSMINIIYGSNNSRNNTVISIVPFVATVNIGTSHTAWLSNPAVLATFPSGQPWKGCVMASPNEETVLPPGSNLWPVYYTQSTIPMHPATPNATWDNDWRTDASGNVVIVHAMLDGSNGAQPVSIGPNRSCGPPILPTSNDKTALLNSINGFSPIYGGGTFGNLGFGWGWRMLDPGWGPYLPVAPKPYKQSNNKKVLLFMTDGFNTWYDSSPSPTGDPTAYGFQLTGNTLGISSIGASRAAIDNKFLNLCAQAKAQGIEVYTLLFMGGDAQAVNMLTTCASKPSNFFNATTTTQIVTYFQDIANQINTVTIVK</sequence>
<feature type="transmembrane region" description="Helical" evidence="1">
    <location>
        <begin position="16"/>
        <end position="36"/>
    </location>
</feature>
<keyword evidence="1" id="KW-0472">Membrane</keyword>
<evidence type="ECO:0000259" key="2">
    <source>
        <dbReference type="Pfam" id="PF13400"/>
    </source>
</evidence>
<dbReference type="InterPro" id="IPR028087">
    <property type="entry name" value="Tad_N"/>
</dbReference>
<keyword evidence="1" id="KW-0812">Transmembrane</keyword>
<evidence type="ECO:0000313" key="3">
    <source>
        <dbReference type="EMBL" id="ARN84842.1"/>
    </source>
</evidence>
<feature type="domain" description="Putative Flp pilus-assembly TadG-like N-terminal" evidence="2">
    <location>
        <begin position="15"/>
        <end position="59"/>
    </location>
</feature>
<gene>
    <name evidence="3" type="ORF">GQ61_05560</name>
</gene>
<dbReference type="RefSeq" id="WP_198157281.1">
    <property type="nucleotide sequence ID" value="NZ_CP008743.1"/>
</dbReference>
<evidence type="ECO:0000256" key="1">
    <source>
        <dbReference type="SAM" id="Phobius"/>
    </source>
</evidence>
<dbReference type="STRING" id="1414854.GQ61_05560"/>
<accession>A0A1W6N4U6</accession>
<dbReference type="EMBL" id="CP008743">
    <property type="protein sequence ID" value="ARN84842.1"/>
    <property type="molecule type" value="Genomic_DNA"/>
</dbReference>
<dbReference type="Gene3D" id="3.40.50.410">
    <property type="entry name" value="von Willebrand factor, type A domain"/>
    <property type="match status" value="1"/>
</dbReference>
<reference evidence="3 4" key="1">
    <citation type="submission" date="2014-06" db="EMBL/GenBank/DDBJ databases">
        <title>The genome of the endonuclear symbiont Nucleicultrix amoebiphila.</title>
        <authorList>
            <person name="Schulz F."/>
            <person name="Horn M."/>
        </authorList>
    </citation>
    <scope>NUCLEOTIDE SEQUENCE [LARGE SCALE GENOMIC DNA]</scope>
    <source>
        <strain evidence="3 4">FS5</strain>
    </source>
</reference>
<dbReference type="InterPro" id="IPR036465">
    <property type="entry name" value="vWFA_dom_sf"/>
</dbReference>
<protein>
    <recommendedName>
        <fullName evidence="2">Putative Flp pilus-assembly TadG-like N-terminal domain-containing protein</fullName>
    </recommendedName>
</protein>
<proteinExistence type="predicted"/>
<keyword evidence="4" id="KW-1185">Reference proteome</keyword>